<protein>
    <submittedName>
        <fullName evidence="1">Uncharacterized protein</fullName>
    </submittedName>
</protein>
<keyword evidence="2" id="KW-1185">Reference proteome</keyword>
<dbReference type="Proteomes" id="UP000004169">
    <property type="component" value="Unassembled WGS sequence"/>
</dbReference>
<sequence>MYDAPGAYCSGRFRLWVRGGRVCAVDPKAIASSMPQAILPRARRVSNIQSLTFEGIGDGQGGKRTRAGNETCGEGNAPRCVVRDEAVTSSGAADRALRSCLRPFF</sequence>
<evidence type="ECO:0000313" key="1">
    <source>
        <dbReference type="EMBL" id="CCG39865.1"/>
    </source>
</evidence>
<proteinExistence type="predicted"/>
<accession>H8FNC7</accession>
<organism evidence="1 2">
    <name type="scientific">Magnetospirillum molischianum DSM 120</name>
    <dbReference type="NCBI Taxonomy" id="1150626"/>
    <lineage>
        <taxon>Bacteria</taxon>
        <taxon>Pseudomonadati</taxon>
        <taxon>Pseudomonadota</taxon>
        <taxon>Alphaproteobacteria</taxon>
        <taxon>Rhodospirillales</taxon>
        <taxon>Rhodospirillaceae</taxon>
        <taxon>Magnetospirillum</taxon>
    </lineage>
</organism>
<name>H8FNC7_MAGML</name>
<dbReference type="AlphaFoldDB" id="H8FNC7"/>
<reference evidence="1 2" key="1">
    <citation type="journal article" date="2012" name="J. Bacteriol.">
        <title>Draft Genome Sequence of the Purple Photosynthetic Bacterium Phaeospirillum molischianum DSM120, a Particularly Versatile Bacterium.</title>
        <authorList>
            <person name="Duquesne K."/>
            <person name="Prima V."/>
            <person name="Ji B."/>
            <person name="Rouy Z."/>
            <person name="Medigue C."/>
            <person name="Talla E."/>
            <person name="Sturgis J.N."/>
        </authorList>
    </citation>
    <scope>NUCLEOTIDE SEQUENCE [LARGE SCALE GENOMIC DNA]</scope>
    <source>
        <strain evidence="2">DSM120</strain>
    </source>
</reference>
<gene>
    <name evidence="1" type="ORF">PHAMO_10290</name>
</gene>
<evidence type="ECO:0000313" key="2">
    <source>
        <dbReference type="Proteomes" id="UP000004169"/>
    </source>
</evidence>
<dbReference type="STRING" id="1150626.PHAMO_10290"/>
<dbReference type="EMBL" id="CAHP01000001">
    <property type="protein sequence ID" value="CCG39865.1"/>
    <property type="molecule type" value="Genomic_DNA"/>
</dbReference>
<comment type="caution">
    <text evidence="1">The sequence shown here is derived from an EMBL/GenBank/DDBJ whole genome shotgun (WGS) entry which is preliminary data.</text>
</comment>